<dbReference type="InterPro" id="IPR007788">
    <property type="entry name" value="QCT"/>
</dbReference>
<dbReference type="PANTHER" id="PTHR31270">
    <property type="entry name" value="GLUTAMINYL-PEPTIDE CYCLOTRANSFERASE"/>
    <property type="match status" value="1"/>
</dbReference>
<keyword evidence="2" id="KW-1185">Reference proteome</keyword>
<evidence type="ECO:0000313" key="1">
    <source>
        <dbReference type="EMBL" id="WIM68352.1"/>
    </source>
</evidence>
<dbReference type="SUPFAM" id="SSF50969">
    <property type="entry name" value="YVTN repeat-like/Quinoprotein amine dehydrogenase"/>
    <property type="match status" value="1"/>
</dbReference>
<dbReference type="EMBL" id="CP126969">
    <property type="protein sequence ID" value="WIM68352.1"/>
    <property type="molecule type" value="Genomic_DNA"/>
</dbReference>
<dbReference type="PANTHER" id="PTHR31270:SF1">
    <property type="entry name" value="GLUTAMINYL-PEPTIDE CYCLOTRANSFERASE"/>
    <property type="match status" value="1"/>
</dbReference>
<organism evidence="1 2">
    <name type="scientific">Corynebacterium breve</name>
    <dbReference type="NCBI Taxonomy" id="3049799"/>
    <lineage>
        <taxon>Bacteria</taxon>
        <taxon>Bacillati</taxon>
        <taxon>Actinomycetota</taxon>
        <taxon>Actinomycetes</taxon>
        <taxon>Mycobacteriales</taxon>
        <taxon>Corynebacteriaceae</taxon>
        <taxon>Corynebacterium</taxon>
    </lineage>
</organism>
<dbReference type="RefSeq" id="WP_284825837.1">
    <property type="nucleotide sequence ID" value="NZ_CP126969.1"/>
</dbReference>
<protein>
    <submittedName>
        <fullName evidence="1">Glutaminyl-peptide cyclotransferase</fullName>
    </submittedName>
</protein>
<proteinExistence type="predicted"/>
<gene>
    <name evidence="1" type="ORF">QP027_02850</name>
</gene>
<dbReference type="Pfam" id="PF05096">
    <property type="entry name" value="Glu_cyclase_2"/>
    <property type="match status" value="1"/>
</dbReference>
<accession>A0ABY8VGB3</accession>
<name>A0ABY8VGB3_9CORY</name>
<dbReference type="InterPro" id="IPR011044">
    <property type="entry name" value="Quino_amine_DH_bsu"/>
</dbReference>
<sequence length="267" mass="29441">MGYTNFPRFAPAFAVFLLVSCSDEGIAPLNDDSTAKVEQLSVQVEKRYPFDDTSFTQGLEVAPDGTLLIGTGQEGESRLYRSTLAGQELSSLDLDPEFFGEGITQFDDFIWQLTWQDNVAVKRDAESLVELERAKFDGEGWGLCSMENHIVFSDGTSELRRMDPDTLQEQERFTVTLEGEAVTGLNELECVDDEVYANVFTTTDILRIDADSGEVTGVIDASGLENNATPDPNNVLNGIAHVPGSDKFLLSGKRWPDLYEVTFVPAD</sequence>
<reference evidence="1 2" key="1">
    <citation type="submission" date="2023-05" db="EMBL/GenBank/DDBJ databases">
        <title>Corynebacterium suedekumii sp. nov. and Corynebacterium breve sp. nov. isolated from raw cow's milk.</title>
        <authorList>
            <person name="Baer M.K."/>
            <person name="Mehl L."/>
            <person name="Hellmuth R."/>
            <person name="Marke G."/>
            <person name="Lipski A."/>
        </authorList>
    </citation>
    <scope>NUCLEOTIDE SEQUENCE [LARGE SCALE GENOMIC DNA]</scope>
    <source>
        <strain evidence="1 2">R4</strain>
    </source>
</reference>
<dbReference type="Proteomes" id="UP001225598">
    <property type="component" value="Chromosome"/>
</dbReference>
<evidence type="ECO:0000313" key="2">
    <source>
        <dbReference type="Proteomes" id="UP001225598"/>
    </source>
</evidence>